<evidence type="ECO:0000256" key="2">
    <source>
        <dbReference type="SAM" id="SignalP"/>
    </source>
</evidence>
<evidence type="ECO:0000313" key="5">
    <source>
        <dbReference type="Proteomes" id="UP001155128"/>
    </source>
</evidence>
<evidence type="ECO:0000259" key="3">
    <source>
        <dbReference type="PROSITE" id="PS51468"/>
    </source>
</evidence>
<feature type="region of interest" description="Disordered" evidence="1">
    <location>
        <begin position="556"/>
        <end position="585"/>
    </location>
</feature>
<keyword evidence="2" id="KW-0732">Signal</keyword>
<feature type="signal peptide" evidence="2">
    <location>
        <begin position="1"/>
        <end position="21"/>
    </location>
</feature>
<dbReference type="SUPFAM" id="SSF48452">
    <property type="entry name" value="TPR-like"/>
    <property type="match status" value="1"/>
</dbReference>
<organism evidence="4 5">
    <name type="scientific">Sphingomicrobium sediminis</name>
    <dbReference type="NCBI Taxonomy" id="2950949"/>
    <lineage>
        <taxon>Bacteria</taxon>
        <taxon>Pseudomonadati</taxon>
        <taxon>Pseudomonadota</taxon>
        <taxon>Alphaproteobacteria</taxon>
        <taxon>Sphingomonadales</taxon>
        <taxon>Sphingomonadaceae</taxon>
        <taxon>Sphingomicrobium</taxon>
    </lineage>
</organism>
<reference evidence="4" key="1">
    <citation type="submission" date="2022-06" db="EMBL/GenBank/DDBJ databases">
        <title>Sphingomicrobium sedimins sp. nov., a marine bacterium isolated from tidal flat.</title>
        <authorList>
            <person name="Kim C.-H."/>
            <person name="Yoo Y."/>
            <person name="Kim J.-J."/>
        </authorList>
    </citation>
    <scope>NUCLEOTIDE SEQUENCE</scope>
    <source>
        <strain evidence="4">GRR-S6-50</strain>
    </source>
</reference>
<dbReference type="PROSITE" id="PS51468">
    <property type="entry name" value="VIT"/>
    <property type="match status" value="1"/>
</dbReference>
<dbReference type="Proteomes" id="UP001155128">
    <property type="component" value="Unassembled WGS sequence"/>
</dbReference>
<proteinExistence type="predicted"/>
<dbReference type="EMBL" id="JAMSHT010000001">
    <property type="protein sequence ID" value="MCM8556282.1"/>
    <property type="molecule type" value="Genomic_DNA"/>
</dbReference>
<gene>
    <name evidence="4" type="ORF">NDO55_00415</name>
</gene>
<protein>
    <recommendedName>
        <fullName evidence="3">VIT domain-containing protein</fullName>
    </recommendedName>
</protein>
<accession>A0A9X2EEX6</accession>
<feature type="domain" description="VIT" evidence="3">
    <location>
        <begin position="34"/>
        <end position="161"/>
    </location>
</feature>
<evidence type="ECO:0000313" key="4">
    <source>
        <dbReference type="EMBL" id="MCM8556282.1"/>
    </source>
</evidence>
<dbReference type="InterPro" id="IPR011990">
    <property type="entry name" value="TPR-like_helical_dom_sf"/>
</dbReference>
<dbReference type="InterPro" id="IPR013694">
    <property type="entry name" value="VIT"/>
</dbReference>
<dbReference type="AlphaFoldDB" id="A0A9X2EEX6"/>
<feature type="chain" id="PRO_5040842343" description="VIT domain-containing protein" evidence="2">
    <location>
        <begin position="22"/>
        <end position="966"/>
    </location>
</feature>
<name>A0A9X2EEX6_9SPHN</name>
<comment type="caution">
    <text evidence="4">The sequence shown here is derived from an EMBL/GenBank/DDBJ whole genome shotgun (WGS) entry which is preliminary data.</text>
</comment>
<sequence>MMRWLLAVLAFLLMAPGAASVAQDDPLPTPRLTALEQGIDAEGFERPLELADYAAILRVEGASVEVEQTMSFRSEGRTEGRLSINLPQGAVVTGYALDIEGTLIEGSLVDQSQAREAFNSQVRVRIDPGLAEVSRDNVFSTRVFPVTPEGRTIRLTYVAPIGADFAIPLRLGEDSGDWSVRVEGAGERARLVRGSFDARGEALVASGRGALDTRIEIAAYESDEPTALITTHPDTGETYWQVSGQEMIATRPGRMGLRVFWDRSRSRLGDDHDAALDTIRRAADQLFSGWIQLVAFDASGSDQQQYRDFADFEAAVGALAYRGASSFDGLGAAGSASHCILVSDGQATLGELENIVPSCPTLVIASREGADRAILGLIADASGGALVDAGDAPDLSLPAQINVNGQRAEMLTLSKQGYSFSALIKAPADASVTVYGQPVSIAGRSASLADAQLFEARRNALLAQGVDREAFVAHSRTYSIASSTLPFLVLETIDDYIRFDVTPQDDHPQFTRWKMLREEADRLESEEREDRFAQLLGRWEDEIEWWERSFDLDARAGDGGRKGGDGVPPPPPPPVAMVAPPGEPVPEETMEAAADEIVTTASRRETAQFDYESTTQGLNVDVDELTTRVPLPRNLTEVVNLAPGTTEAQDVEGVDIAVAARRPDRDYLDAFDAAPEEFDRLFAEWEETAGDAPIYYLDTADWLWRNERKEEALRILLSALDLPNADAATMAMVAMRLENWNQLDLAITLRERLAAMITHRPHPDRLLALALARRAKQGGDTARADYERAVSLLGDVALRPLDLRFEGIDVIALREANALIPRLEALGGTHDLDPRLVRNLDADIRVVIEWTADAVDLDLHVIEPNGEDVHYANDRSAIGGRYTEDMLDGFGPEEYWLRRAPGGRFEIQSNLFASDSIDPNGPSRLRARLIRDFGRGNEAEEVVDILMVEDEGRMRTLGYIRLGAAD</sequence>
<dbReference type="Pfam" id="PF08487">
    <property type="entry name" value="VIT"/>
    <property type="match status" value="1"/>
</dbReference>
<dbReference type="RefSeq" id="WP_252111340.1">
    <property type="nucleotide sequence ID" value="NZ_JAMSHT010000001.1"/>
</dbReference>
<evidence type="ECO:0000256" key="1">
    <source>
        <dbReference type="SAM" id="MobiDB-lite"/>
    </source>
</evidence>
<keyword evidence="5" id="KW-1185">Reference proteome</keyword>